<reference evidence="1 2" key="1">
    <citation type="journal article" date="2022" name="Front. Microbiol.">
        <title>Identification and characterization of a novel class of self-sufficient cytochrome P450 hydroxylase involved in cyclohexanecarboxylate degradation in Paraburkholderia terrae strain KU-64.</title>
        <authorList>
            <person name="Yamamoto T."/>
            <person name="Hasegawa Y."/>
            <person name="Iwaki H."/>
        </authorList>
    </citation>
    <scope>NUCLEOTIDE SEQUENCE [LARGE SCALE GENOMIC DNA]</scope>
    <source>
        <strain evidence="1 2">KU-64</strain>
    </source>
</reference>
<keyword evidence="2" id="KW-1185">Reference proteome</keyword>
<organism evidence="1 2">
    <name type="scientific">Paraburkholderia terrae</name>
    <dbReference type="NCBI Taxonomy" id="311230"/>
    <lineage>
        <taxon>Bacteria</taxon>
        <taxon>Pseudomonadati</taxon>
        <taxon>Pseudomonadota</taxon>
        <taxon>Betaproteobacteria</taxon>
        <taxon>Burkholderiales</taxon>
        <taxon>Burkholderiaceae</taxon>
        <taxon>Paraburkholderia</taxon>
    </lineage>
</organism>
<evidence type="ECO:0008006" key="3">
    <source>
        <dbReference type="Google" id="ProtNLM"/>
    </source>
</evidence>
<dbReference type="Proteomes" id="UP001319874">
    <property type="component" value="Plasmid pPT70"/>
</dbReference>
<geneLocation type="plasmid" evidence="1 2">
    <name>pPT70</name>
</geneLocation>
<dbReference type="EMBL" id="AP024960">
    <property type="protein sequence ID" value="BCZ85698.1"/>
    <property type="molecule type" value="Genomic_DNA"/>
</dbReference>
<name>A0ABM7U408_9BURK</name>
<evidence type="ECO:0000313" key="2">
    <source>
        <dbReference type="Proteomes" id="UP001319874"/>
    </source>
</evidence>
<protein>
    <recommendedName>
        <fullName evidence="3">Integrase catalytic domain-containing protein</fullName>
    </recommendedName>
</protein>
<proteinExistence type="predicted"/>
<accession>A0ABM7U408</accession>
<sequence length="73" mass="8314">MRWYNHEHKHSDLKFVTPAQRHNGVAAAVLAQRIKNVANPYSMDWPPPPLAPFPAQFVVLYTNCQRPHSAAHS</sequence>
<keyword evidence="1" id="KW-0614">Plasmid</keyword>
<evidence type="ECO:0000313" key="1">
    <source>
        <dbReference type="EMBL" id="BCZ85698.1"/>
    </source>
</evidence>
<gene>
    <name evidence="1" type="ORF">PTKU64_93730</name>
</gene>